<dbReference type="InterPro" id="IPR011545">
    <property type="entry name" value="DEAD/DEAH_box_helicase_dom"/>
</dbReference>
<dbReference type="PROSITE" id="PS51192">
    <property type="entry name" value="HELICASE_ATP_BIND_1"/>
    <property type="match status" value="1"/>
</dbReference>
<keyword evidence="1" id="KW-0547">Nucleotide-binding</keyword>
<evidence type="ECO:0000256" key="5">
    <source>
        <dbReference type="SAM" id="MobiDB-lite"/>
    </source>
</evidence>
<dbReference type="STRING" id="3914.A0A0L9U598"/>
<reference evidence="8" key="1">
    <citation type="journal article" date="2015" name="Proc. Natl. Acad. Sci. U.S.A.">
        <title>Genome sequencing of adzuki bean (Vigna angularis) provides insight into high starch and low fat accumulation and domestication.</title>
        <authorList>
            <person name="Yang K."/>
            <person name="Tian Z."/>
            <person name="Chen C."/>
            <person name="Luo L."/>
            <person name="Zhao B."/>
            <person name="Wang Z."/>
            <person name="Yu L."/>
            <person name="Li Y."/>
            <person name="Sun Y."/>
            <person name="Li W."/>
            <person name="Chen Y."/>
            <person name="Li Y."/>
            <person name="Zhang Y."/>
            <person name="Ai D."/>
            <person name="Zhao J."/>
            <person name="Shang C."/>
            <person name="Ma Y."/>
            <person name="Wu B."/>
            <person name="Wang M."/>
            <person name="Gao L."/>
            <person name="Sun D."/>
            <person name="Zhang P."/>
            <person name="Guo F."/>
            <person name="Wang W."/>
            <person name="Li Y."/>
            <person name="Wang J."/>
            <person name="Varshney R.K."/>
            <person name="Wang J."/>
            <person name="Ling H.Q."/>
            <person name="Wan P."/>
        </authorList>
    </citation>
    <scope>NUCLEOTIDE SEQUENCE</scope>
    <source>
        <strain evidence="8">cv. Jingnong 6</strain>
    </source>
</reference>
<dbReference type="GO" id="GO:0016787">
    <property type="term" value="F:hydrolase activity"/>
    <property type="evidence" value="ECO:0007669"/>
    <property type="project" value="UniProtKB-KW"/>
</dbReference>
<dbReference type="InterPro" id="IPR027417">
    <property type="entry name" value="P-loop_NTPase"/>
</dbReference>
<name>A0A0L9U598_PHAAN</name>
<dbReference type="PANTHER" id="PTHR47959">
    <property type="entry name" value="ATP-DEPENDENT RNA HELICASE RHLE-RELATED"/>
    <property type="match status" value="1"/>
</dbReference>
<keyword evidence="3" id="KW-0347">Helicase</keyword>
<proteinExistence type="predicted"/>
<dbReference type="InterPro" id="IPR050079">
    <property type="entry name" value="DEAD_box_RNA_helicase"/>
</dbReference>
<dbReference type="GO" id="GO:0003676">
    <property type="term" value="F:nucleic acid binding"/>
    <property type="evidence" value="ECO:0007669"/>
    <property type="project" value="InterPro"/>
</dbReference>
<organism evidence="7 8">
    <name type="scientific">Phaseolus angularis</name>
    <name type="common">Azuki bean</name>
    <name type="synonym">Vigna angularis</name>
    <dbReference type="NCBI Taxonomy" id="3914"/>
    <lineage>
        <taxon>Eukaryota</taxon>
        <taxon>Viridiplantae</taxon>
        <taxon>Streptophyta</taxon>
        <taxon>Embryophyta</taxon>
        <taxon>Tracheophyta</taxon>
        <taxon>Spermatophyta</taxon>
        <taxon>Magnoliopsida</taxon>
        <taxon>eudicotyledons</taxon>
        <taxon>Gunneridae</taxon>
        <taxon>Pentapetalae</taxon>
        <taxon>rosids</taxon>
        <taxon>fabids</taxon>
        <taxon>Fabales</taxon>
        <taxon>Fabaceae</taxon>
        <taxon>Papilionoideae</taxon>
        <taxon>50 kb inversion clade</taxon>
        <taxon>NPAAA clade</taxon>
        <taxon>indigoferoid/millettioid clade</taxon>
        <taxon>Phaseoleae</taxon>
        <taxon>Vigna</taxon>
    </lineage>
</organism>
<dbReference type="GO" id="GO:0003724">
    <property type="term" value="F:RNA helicase activity"/>
    <property type="evidence" value="ECO:0007669"/>
    <property type="project" value="TreeGrafter"/>
</dbReference>
<dbReference type="Pfam" id="PF00270">
    <property type="entry name" value="DEAD"/>
    <property type="match status" value="1"/>
</dbReference>
<dbReference type="GO" id="GO:0005524">
    <property type="term" value="F:ATP binding"/>
    <property type="evidence" value="ECO:0007669"/>
    <property type="project" value="UniProtKB-KW"/>
</dbReference>
<gene>
    <name evidence="7" type="ORF">LR48_Vigan03g138000</name>
</gene>
<dbReference type="Gene3D" id="3.40.50.300">
    <property type="entry name" value="P-loop containing nucleotide triphosphate hydrolases"/>
    <property type="match status" value="1"/>
</dbReference>
<dbReference type="GO" id="GO:0005829">
    <property type="term" value="C:cytosol"/>
    <property type="evidence" value="ECO:0007669"/>
    <property type="project" value="TreeGrafter"/>
</dbReference>
<accession>A0A0L9U598</accession>
<evidence type="ECO:0000259" key="6">
    <source>
        <dbReference type="PROSITE" id="PS51192"/>
    </source>
</evidence>
<sequence>MKHFMLPRNPLRDAELASAATTAASPSFAKTRPYRKHKHSKENDPPSNPNLIIPFPAKFKSPLPPRPPASNPLKRKFAMAADALTDNSLPVSSDSGVKRAVLEPAMQGHDMIGRARTGIGKTLTFGIPILDRIIQLNAKHGRGKDPLAMVLAPSRELARHVEKEFDEAAPSVLY</sequence>
<evidence type="ECO:0000313" key="8">
    <source>
        <dbReference type="Proteomes" id="UP000053144"/>
    </source>
</evidence>
<dbReference type="EMBL" id="CM003373">
    <property type="protein sequence ID" value="KOM37998.1"/>
    <property type="molecule type" value="Genomic_DNA"/>
</dbReference>
<keyword evidence="4" id="KW-0067">ATP-binding</keyword>
<dbReference type="Gramene" id="KOM37998">
    <property type="protein sequence ID" value="KOM37998"/>
    <property type="gene ID" value="LR48_Vigan03g138000"/>
</dbReference>
<evidence type="ECO:0000256" key="3">
    <source>
        <dbReference type="ARBA" id="ARBA00022806"/>
    </source>
</evidence>
<dbReference type="InterPro" id="IPR014001">
    <property type="entry name" value="Helicase_ATP-bd"/>
</dbReference>
<keyword evidence="2" id="KW-0378">Hydrolase</keyword>
<evidence type="ECO:0000256" key="1">
    <source>
        <dbReference type="ARBA" id="ARBA00022741"/>
    </source>
</evidence>
<evidence type="ECO:0000256" key="4">
    <source>
        <dbReference type="ARBA" id="ARBA00022840"/>
    </source>
</evidence>
<protein>
    <recommendedName>
        <fullName evidence="6">Helicase ATP-binding domain-containing protein</fullName>
    </recommendedName>
</protein>
<dbReference type="PANTHER" id="PTHR47959:SF23">
    <property type="entry name" value="HELICASE ATP-BINDING DOMAIN-CONTAINING PROTEIN"/>
    <property type="match status" value="1"/>
</dbReference>
<feature type="domain" description="Helicase ATP-binding" evidence="6">
    <location>
        <begin position="102"/>
        <end position="174"/>
    </location>
</feature>
<feature type="compositionally biased region" description="Low complexity" evidence="5">
    <location>
        <begin position="16"/>
        <end position="31"/>
    </location>
</feature>
<dbReference type="Proteomes" id="UP000053144">
    <property type="component" value="Chromosome 3"/>
</dbReference>
<feature type="region of interest" description="Disordered" evidence="5">
    <location>
        <begin position="16"/>
        <end position="50"/>
    </location>
</feature>
<evidence type="ECO:0000313" key="7">
    <source>
        <dbReference type="EMBL" id="KOM37998.1"/>
    </source>
</evidence>
<evidence type="ECO:0000256" key="2">
    <source>
        <dbReference type="ARBA" id="ARBA00022801"/>
    </source>
</evidence>
<dbReference type="AlphaFoldDB" id="A0A0L9U598"/>
<dbReference type="SUPFAM" id="SSF52540">
    <property type="entry name" value="P-loop containing nucleoside triphosphate hydrolases"/>
    <property type="match status" value="1"/>
</dbReference>